<evidence type="ECO:0000313" key="3">
    <source>
        <dbReference type="EMBL" id="CAB4221674.1"/>
    </source>
</evidence>
<sequence length="81" mass="9556">MNDNFIKQFLKHRGFSNNIQQAVDEKTKKISDEKEMEDRLIAEAITKGIVNEMMPIFRRHLEAEQKKKEAPMRTIIVPNDK</sequence>
<accession>A0A6J5RVJ8</accession>
<dbReference type="EMBL" id="LR797504">
    <property type="protein sequence ID" value="CAB4221674.1"/>
    <property type="molecule type" value="Genomic_DNA"/>
</dbReference>
<reference evidence="1" key="1">
    <citation type="submission" date="2020-05" db="EMBL/GenBank/DDBJ databases">
        <authorList>
            <person name="Chiriac C."/>
            <person name="Salcher M."/>
            <person name="Ghai R."/>
            <person name="Kavagutti S V."/>
        </authorList>
    </citation>
    <scope>NUCLEOTIDE SEQUENCE</scope>
</reference>
<evidence type="ECO:0000313" key="1">
    <source>
        <dbReference type="EMBL" id="CAB4196295.1"/>
    </source>
</evidence>
<organism evidence="1">
    <name type="scientific">uncultured Caudovirales phage</name>
    <dbReference type="NCBI Taxonomy" id="2100421"/>
    <lineage>
        <taxon>Viruses</taxon>
        <taxon>Duplodnaviria</taxon>
        <taxon>Heunggongvirae</taxon>
        <taxon>Uroviricota</taxon>
        <taxon>Caudoviricetes</taxon>
        <taxon>Peduoviridae</taxon>
        <taxon>Maltschvirus</taxon>
        <taxon>Maltschvirus maltsch</taxon>
    </lineage>
</organism>
<dbReference type="EMBL" id="LR797247">
    <property type="protein sequence ID" value="CAB4196295.1"/>
    <property type="molecule type" value="Genomic_DNA"/>
</dbReference>
<proteinExistence type="predicted"/>
<gene>
    <name evidence="1" type="ORF">UFOVP1286_78</name>
    <name evidence="2" type="ORF">UFOVP1407_15</name>
    <name evidence="3" type="ORF">UFOVP1640_75</name>
</gene>
<protein>
    <submittedName>
        <fullName evidence="1">Uncharacterized protein</fullName>
    </submittedName>
</protein>
<dbReference type="EMBL" id="LR797360">
    <property type="protein sequence ID" value="CAB4205520.1"/>
    <property type="molecule type" value="Genomic_DNA"/>
</dbReference>
<evidence type="ECO:0000313" key="2">
    <source>
        <dbReference type="EMBL" id="CAB4205520.1"/>
    </source>
</evidence>
<name>A0A6J5RVJ8_9CAUD</name>